<reference evidence="2 3" key="1">
    <citation type="submission" date="2021-06" db="EMBL/GenBank/DDBJ databases">
        <authorList>
            <person name="Palmer J.M."/>
        </authorList>
    </citation>
    <scope>NUCLEOTIDE SEQUENCE [LARGE SCALE GENOMIC DNA]</scope>
    <source>
        <strain evidence="2 3">XC_2019</strain>
        <tissue evidence="2">Muscle</tissue>
    </source>
</reference>
<proteinExistence type="predicted"/>
<comment type="caution">
    <text evidence="2">The sequence shown here is derived from an EMBL/GenBank/DDBJ whole genome shotgun (WGS) entry which is preliminary data.</text>
</comment>
<name>A0ABV0SAI8_9TELE</name>
<keyword evidence="1" id="KW-0175">Coiled coil</keyword>
<evidence type="ECO:0000313" key="3">
    <source>
        <dbReference type="Proteomes" id="UP001434883"/>
    </source>
</evidence>
<feature type="coiled-coil region" evidence="1">
    <location>
        <begin position="63"/>
        <end position="90"/>
    </location>
</feature>
<accession>A0ABV0SAI8</accession>
<organism evidence="2 3">
    <name type="scientific">Xenoophorus captivus</name>
    <dbReference type="NCBI Taxonomy" id="1517983"/>
    <lineage>
        <taxon>Eukaryota</taxon>
        <taxon>Metazoa</taxon>
        <taxon>Chordata</taxon>
        <taxon>Craniata</taxon>
        <taxon>Vertebrata</taxon>
        <taxon>Euteleostomi</taxon>
        <taxon>Actinopterygii</taxon>
        <taxon>Neopterygii</taxon>
        <taxon>Teleostei</taxon>
        <taxon>Neoteleostei</taxon>
        <taxon>Acanthomorphata</taxon>
        <taxon>Ovalentaria</taxon>
        <taxon>Atherinomorphae</taxon>
        <taxon>Cyprinodontiformes</taxon>
        <taxon>Goodeidae</taxon>
        <taxon>Xenoophorus</taxon>
    </lineage>
</organism>
<sequence>DVTIYVISAGQSLSRQKTSSFSAFPPCHLFGGNSKYRLMKARVCSGGGDLPSETDRLRLHAIGNERRDRIGELEEKLRELQVRLIRAAGRAEHPGSQINYIKVFQDRQGVLSSCLVPIFKPELL</sequence>
<evidence type="ECO:0000256" key="1">
    <source>
        <dbReference type="SAM" id="Coils"/>
    </source>
</evidence>
<dbReference type="Proteomes" id="UP001434883">
    <property type="component" value="Unassembled WGS sequence"/>
</dbReference>
<evidence type="ECO:0000313" key="2">
    <source>
        <dbReference type="EMBL" id="MEQ2216927.1"/>
    </source>
</evidence>
<dbReference type="EMBL" id="JAHRIN010073483">
    <property type="protein sequence ID" value="MEQ2216927.1"/>
    <property type="molecule type" value="Genomic_DNA"/>
</dbReference>
<keyword evidence="3" id="KW-1185">Reference proteome</keyword>
<feature type="non-terminal residue" evidence="2">
    <location>
        <position position="1"/>
    </location>
</feature>
<gene>
    <name evidence="2" type="ORF">XENOCAPTIV_025735</name>
</gene>
<protein>
    <submittedName>
        <fullName evidence="2">Uncharacterized protein</fullName>
    </submittedName>
</protein>